<evidence type="ECO:0000256" key="6">
    <source>
        <dbReference type="ARBA" id="ARBA00023319"/>
    </source>
</evidence>
<evidence type="ECO:0000313" key="10">
    <source>
        <dbReference type="EMBL" id="KRX47395.1"/>
    </source>
</evidence>
<dbReference type="InterPro" id="IPR036465">
    <property type="entry name" value="vWFA_dom_sf"/>
</dbReference>
<keyword evidence="6" id="KW-0393">Immunoglobulin domain</keyword>
<evidence type="ECO:0000256" key="5">
    <source>
        <dbReference type="ARBA" id="ARBA00023180"/>
    </source>
</evidence>
<evidence type="ECO:0000313" key="11">
    <source>
        <dbReference type="Proteomes" id="UP000055048"/>
    </source>
</evidence>
<dbReference type="EMBL" id="JYDJ01000043">
    <property type="protein sequence ID" value="KRX47395.1"/>
    <property type="molecule type" value="Genomic_DNA"/>
</dbReference>
<dbReference type="SUPFAM" id="SSF48726">
    <property type="entry name" value="Immunoglobulin"/>
    <property type="match status" value="4"/>
</dbReference>
<reference evidence="10 11" key="1">
    <citation type="submission" date="2015-01" db="EMBL/GenBank/DDBJ databases">
        <title>Evolution of Trichinella species and genotypes.</title>
        <authorList>
            <person name="Korhonen P.K."/>
            <person name="Edoardo P."/>
            <person name="Giuseppe L.R."/>
            <person name="Gasser R.B."/>
        </authorList>
    </citation>
    <scope>NUCLEOTIDE SEQUENCE [LARGE SCALE GENOMIC DNA]</scope>
    <source>
        <strain evidence="10">ISS417</strain>
    </source>
</reference>
<dbReference type="SMART" id="SM00408">
    <property type="entry name" value="IGc2"/>
    <property type="match status" value="4"/>
</dbReference>
<dbReference type="OrthoDB" id="5985519at2759"/>
<dbReference type="InterPro" id="IPR013098">
    <property type="entry name" value="Ig_I-set"/>
</dbReference>
<keyword evidence="3 7" id="KW-0732">Signal</keyword>
<dbReference type="InterPro" id="IPR013783">
    <property type="entry name" value="Ig-like_fold"/>
</dbReference>
<dbReference type="Pfam" id="PF07679">
    <property type="entry name" value="I-set"/>
    <property type="match status" value="3"/>
</dbReference>
<dbReference type="FunFam" id="2.60.40.10:FF:000032">
    <property type="entry name" value="palladin isoform X1"/>
    <property type="match status" value="1"/>
</dbReference>
<evidence type="ECO:0000259" key="8">
    <source>
        <dbReference type="PROSITE" id="PS50234"/>
    </source>
</evidence>
<dbReference type="Pfam" id="PF23560">
    <property type="entry name" value="GBD_Hemicentin"/>
    <property type="match status" value="1"/>
</dbReference>
<dbReference type="SUPFAM" id="SSF53300">
    <property type="entry name" value="vWA-like"/>
    <property type="match status" value="1"/>
</dbReference>
<proteinExistence type="predicted"/>
<dbReference type="CDD" id="cd00198">
    <property type="entry name" value="vWFA"/>
    <property type="match status" value="1"/>
</dbReference>
<sequence length="1172" mass="131993">MLNFALYTLLQLLKLSADAAQLEFGTFKAAVYHGATVSQHRSQHHFKMTIPNANFHSRQQQQQQQQQQNNQEGMSSLTFVIDTTGSMYDDLQQVREGYERIFETVAEQKDRLIYNYVLVPFHDPEVKSPIVTQDGNYLRKQLDAIDVQGGGDCPEMTLTGIKLALQSSLPASFIYVFTDARAKDYHLLDELVALVQEKQSQIVFVMTGDCGDRTHPGYVAFEKLASISSGQIFHLDKADVNKIIEYVRVSLQTRAVRIVAEDKEESGNFEIQFPADSHLFEMVVSVSGERPQIKLIDPEGQVVKGRNVVQLSNVIVEAVTKPKPGIWTLKGSSFGRRSVRVTGKSNLDFKHGFSPFPDSYHSKLHNQPISGQSTHLIVNVTGLPRPGVTTDAEFINLRGEAIFNGRLHAHSTQFGVYYLDAFTPPEGHFYAKIIGVDEHNFKFQRLSPSTVCSRVVRQLPIVLMPKYTEVMLFHSVSLTCAVQSSIPYTVAWYKGNDEHLSGPLYFDLIDFQTFRELFRHSETITWTIPTVTHSDAGYYKCSVNSQAGNVSGQTYLEIREPPLHVSSPKVYTFPEHTPAYVDCTHDEPSMATITWQRRGEPLHNTDHIRIFPNGTLLINRISKSDEGPYVCNVLTSRGRALADITVLVIQRPRVHVSPRVIDFARNQDFTIRCDVQGQDVVAVQWYFNGRPIVPGQRFNVDSNNQLTVFRAEKQNEGRYECRAENAAGSTSDAANAQLRGLGEMFRIEKTTTKSINVAGNERGSLLDDERRCGCTAAERVAVVLLAIACQTYPGNWTAVFVRNSIFSVGAFALLCFVIVAAKFTTSAESVTFACSQKRRMLSTRITTITINADASFPRITICTFGVVQARVRCASFVQAYSSITLIIARDPVRQVVTSSASFSFPMFTIWLEKQQKNPYIFYIQDNFCELMSGKGRDALVFFGRRNRVHRLGNGYLWTRLQSIINRRREPGRRLDCDCDRQFSFCCIKAQCTRSVCPTAASSSAFAHFVPERDICLAVQLPRIHPPDQNVTVSENETATLECNVHGGYPPARLYWYKEPNEKIEADNDKYIFDGEKLLIKQSEKSDAGNYRCVAENEVGKSVAQRRLFVTPPIRYLWTMCDEHGRAIKTTYVPARGDTPMINSPMLPWDTEVIDFPIINGSNNVFIRCLPSS</sequence>
<dbReference type="AlphaFoldDB" id="A0A0V0U9F2"/>
<dbReference type="PANTHER" id="PTHR14905">
    <property type="entry name" value="NG37"/>
    <property type="match status" value="1"/>
</dbReference>
<dbReference type="InterPro" id="IPR056475">
    <property type="entry name" value="GBD_Hemicentin/VWA7"/>
</dbReference>
<evidence type="ECO:0000259" key="9">
    <source>
        <dbReference type="PROSITE" id="PS50835"/>
    </source>
</evidence>
<dbReference type="InterPro" id="IPR002035">
    <property type="entry name" value="VWF_A"/>
</dbReference>
<evidence type="ECO:0000256" key="3">
    <source>
        <dbReference type="ARBA" id="ARBA00022729"/>
    </source>
</evidence>
<evidence type="ECO:0000256" key="7">
    <source>
        <dbReference type="SAM" id="SignalP"/>
    </source>
</evidence>
<keyword evidence="11" id="KW-1185">Reference proteome</keyword>
<feature type="domain" description="VWFA" evidence="8">
    <location>
        <begin position="76"/>
        <end position="251"/>
    </location>
</feature>
<dbReference type="InterPro" id="IPR003598">
    <property type="entry name" value="Ig_sub2"/>
</dbReference>
<comment type="subcellular location">
    <subcellularLocation>
        <location evidence="1">Secreted</location>
    </subcellularLocation>
</comment>
<dbReference type="InterPro" id="IPR052577">
    <property type="entry name" value="VWA7"/>
</dbReference>
<dbReference type="STRING" id="144512.A0A0V0U9F2"/>
<keyword evidence="5" id="KW-0325">Glycoprotein</keyword>
<accession>A0A0V0U9F2</accession>
<keyword evidence="4" id="KW-1015">Disulfide bond</keyword>
<evidence type="ECO:0000256" key="2">
    <source>
        <dbReference type="ARBA" id="ARBA00022525"/>
    </source>
</evidence>
<dbReference type="Gene3D" id="3.40.50.410">
    <property type="entry name" value="von Willebrand factor, type A domain"/>
    <property type="match status" value="1"/>
</dbReference>
<evidence type="ECO:0000256" key="1">
    <source>
        <dbReference type="ARBA" id="ARBA00004613"/>
    </source>
</evidence>
<dbReference type="PANTHER" id="PTHR14905:SF7">
    <property type="entry name" value="VON WILLEBRAND FACTOR A DOMAIN-CONTAINING PROTEIN 7"/>
    <property type="match status" value="1"/>
</dbReference>
<dbReference type="Pfam" id="PF25106">
    <property type="entry name" value="VWA_4"/>
    <property type="match status" value="1"/>
</dbReference>
<dbReference type="SMART" id="SM00409">
    <property type="entry name" value="IG"/>
    <property type="match status" value="4"/>
</dbReference>
<dbReference type="CDD" id="cd00096">
    <property type="entry name" value="Ig"/>
    <property type="match status" value="2"/>
</dbReference>
<feature type="chain" id="PRO_5006870008" evidence="7">
    <location>
        <begin position="20"/>
        <end position="1172"/>
    </location>
</feature>
<feature type="domain" description="Ig-like" evidence="9">
    <location>
        <begin position="561"/>
        <end position="642"/>
    </location>
</feature>
<feature type="domain" description="Ig-like" evidence="9">
    <location>
        <begin position="460"/>
        <end position="551"/>
    </location>
</feature>
<dbReference type="Gene3D" id="2.60.40.10">
    <property type="entry name" value="Immunoglobulins"/>
    <property type="match status" value="4"/>
</dbReference>
<dbReference type="InterPro" id="IPR003599">
    <property type="entry name" value="Ig_sub"/>
</dbReference>
<dbReference type="Pfam" id="PF13927">
    <property type="entry name" value="Ig_3"/>
    <property type="match status" value="1"/>
</dbReference>
<protein>
    <submittedName>
        <fullName evidence="10">Hemicentin-1</fullName>
    </submittedName>
</protein>
<gene>
    <name evidence="10" type="primary">HMCN1</name>
    <name evidence="10" type="ORF">T05_15088</name>
</gene>
<dbReference type="Proteomes" id="UP000055048">
    <property type="component" value="Unassembled WGS sequence"/>
</dbReference>
<feature type="domain" description="Ig-like" evidence="9">
    <location>
        <begin position="1021"/>
        <end position="1110"/>
    </location>
</feature>
<dbReference type="PROSITE" id="PS50234">
    <property type="entry name" value="VWFA"/>
    <property type="match status" value="1"/>
</dbReference>
<name>A0A0V0U9F2_9BILA</name>
<dbReference type="GO" id="GO:0005576">
    <property type="term" value="C:extracellular region"/>
    <property type="evidence" value="ECO:0007669"/>
    <property type="project" value="UniProtKB-SubCell"/>
</dbReference>
<feature type="signal peptide" evidence="7">
    <location>
        <begin position="1"/>
        <end position="19"/>
    </location>
</feature>
<comment type="caution">
    <text evidence="10">The sequence shown here is derived from an EMBL/GenBank/DDBJ whole genome shotgun (WGS) entry which is preliminary data.</text>
</comment>
<dbReference type="InterPro" id="IPR036179">
    <property type="entry name" value="Ig-like_dom_sf"/>
</dbReference>
<dbReference type="PROSITE" id="PS50835">
    <property type="entry name" value="IG_LIKE"/>
    <property type="match status" value="4"/>
</dbReference>
<feature type="domain" description="Ig-like" evidence="9">
    <location>
        <begin position="652"/>
        <end position="737"/>
    </location>
</feature>
<dbReference type="InterPro" id="IPR056861">
    <property type="entry name" value="HMCN1-like_VWA"/>
</dbReference>
<keyword evidence="2" id="KW-0964">Secreted</keyword>
<organism evidence="10 11">
    <name type="scientific">Trichinella murrelli</name>
    <dbReference type="NCBI Taxonomy" id="144512"/>
    <lineage>
        <taxon>Eukaryota</taxon>
        <taxon>Metazoa</taxon>
        <taxon>Ecdysozoa</taxon>
        <taxon>Nematoda</taxon>
        <taxon>Enoplea</taxon>
        <taxon>Dorylaimia</taxon>
        <taxon>Trichinellida</taxon>
        <taxon>Trichinellidae</taxon>
        <taxon>Trichinella</taxon>
    </lineage>
</organism>
<dbReference type="InterPro" id="IPR007110">
    <property type="entry name" value="Ig-like_dom"/>
</dbReference>
<evidence type="ECO:0000256" key="4">
    <source>
        <dbReference type="ARBA" id="ARBA00023157"/>
    </source>
</evidence>